<keyword evidence="1" id="KW-0812">Transmembrane</keyword>
<dbReference type="GeneID" id="69015820"/>
<dbReference type="RefSeq" id="XP_045266384.1">
    <property type="nucleotide sequence ID" value="XM_045408641.1"/>
</dbReference>
<reference evidence="2" key="1">
    <citation type="journal article" date="2020" name="Phytopathology">
        <title>Genome sequence and comparative analysis of Colletotrichum gloeosporioides isolated from Liriodendron leaves.</title>
        <authorList>
            <person name="Fu F.F."/>
            <person name="Hao Z."/>
            <person name="Wang P."/>
            <person name="Lu Y."/>
            <person name="Xue L.J."/>
            <person name="Wei G."/>
            <person name="Tian Y."/>
            <person name="Baishi H."/>
            <person name="Xu H."/>
            <person name="Shi J."/>
            <person name="Cheng T."/>
            <person name="Wang G."/>
            <person name="Yi Y."/>
            <person name="Chen J."/>
        </authorList>
    </citation>
    <scope>NUCLEOTIDE SEQUENCE</scope>
    <source>
        <strain evidence="2">Lc1</strain>
    </source>
</reference>
<dbReference type="EMBL" id="WVTB01000030">
    <property type="protein sequence ID" value="KAF3807225.1"/>
    <property type="molecule type" value="Genomic_DNA"/>
</dbReference>
<evidence type="ECO:0000256" key="1">
    <source>
        <dbReference type="SAM" id="Phobius"/>
    </source>
</evidence>
<gene>
    <name evidence="2" type="ORF">GCG54_00008680</name>
</gene>
<keyword evidence="1" id="KW-1133">Transmembrane helix</keyword>
<reference evidence="2" key="2">
    <citation type="submission" date="2020-03" db="EMBL/GenBank/DDBJ databases">
        <authorList>
            <person name="Fu F.-F."/>
            <person name="Chen J."/>
        </authorList>
    </citation>
    <scope>NUCLEOTIDE SEQUENCE</scope>
    <source>
        <strain evidence="2">Lc1</strain>
    </source>
</reference>
<dbReference type="Proteomes" id="UP000613401">
    <property type="component" value="Unassembled WGS sequence"/>
</dbReference>
<dbReference type="AlphaFoldDB" id="A0A8H4CNJ3"/>
<organism evidence="2 3">
    <name type="scientific">Colletotrichum gloeosporioides</name>
    <name type="common">Anthracnose fungus</name>
    <name type="synonym">Glomerella cingulata</name>
    <dbReference type="NCBI Taxonomy" id="474922"/>
    <lineage>
        <taxon>Eukaryota</taxon>
        <taxon>Fungi</taxon>
        <taxon>Dikarya</taxon>
        <taxon>Ascomycota</taxon>
        <taxon>Pezizomycotina</taxon>
        <taxon>Sordariomycetes</taxon>
        <taxon>Hypocreomycetidae</taxon>
        <taxon>Glomerellales</taxon>
        <taxon>Glomerellaceae</taxon>
        <taxon>Colletotrichum</taxon>
        <taxon>Colletotrichum gloeosporioides species complex</taxon>
    </lineage>
</organism>
<keyword evidence="3" id="KW-1185">Reference proteome</keyword>
<name>A0A8H4CNJ3_COLGL</name>
<sequence>MGYLENLERLCYTKPEELEPNPDVGGIGVLIGFICTAWFVLFLAFVRYVIAFDPNANPFPNNDDIAPVSGDRSQQKANMVDEHVIGMKLFQWLRQRPTLQSPARWEDALRKVSTRALYRSFLLGSCNLQSALSLCDVQLLTGLGILFSGYINLGLDAISAYH</sequence>
<keyword evidence="1" id="KW-0472">Membrane</keyword>
<proteinExistence type="predicted"/>
<feature type="transmembrane region" description="Helical" evidence="1">
    <location>
        <begin position="27"/>
        <end position="50"/>
    </location>
</feature>
<evidence type="ECO:0000313" key="3">
    <source>
        <dbReference type="Proteomes" id="UP000613401"/>
    </source>
</evidence>
<protein>
    <submittedName>
        <fullName evidence="2">Uncharacterized protein</fullName>
    </submittedName>
</protein>
<comment type="caution">
    <text evidence="2">The sequence shown here is derived from an EMBL/GenBank/DDBJ whole genome shotgun (WGS) entry which is preliminary data.</text>
</comment>
<accession>A0A8H4CNJ3</accession>
<evidence type="ECO:0000313" key="2">
    <source>
        <dbReference type="EMBL" id="KAF3807225.1"/>
    </source>
</evidence>